<feature type="region of interest" description="Disordered" evidence="11">
    <location>
        <begin position="109"/>
        <end position="130"/>
    </location>
</feature>
<dbReference type="Proteomes" id="UP000014500">
    <property type="component" value="Unassembled WGS sequence"/>
</dbReference>
<keyword evidence="8 12" id="KW-0472">Membrane</keyword>
<evidence type="ECO:0000256" key="8">
    <source>
        <dbReference type="ARBA" id="ARBA00023136"/>
    </source>
</evidence>
<dbReference type="AlphaFoldDB" id="T1IMN2"/>
<evidence type="ECO:0000313" key="13">
    <source>
        <dbReference type="EnsemblMetazoa" id="SMAR002242-PA"/>
    </source>
</evidence>
<comment type="function">
    <text evidence="9">Substrate adapter for ufmylation, the covalent attachment of the ubiquitin-like modifier UFM1 to substrate proteins. Required for ufmylation of Atg9; protects the nervous system during aging, possibly by stabilizing Atg9 and supporting its function.</text>
</comment>
<dbReference type="GO" id="GO:0005789">
    <property type="term" value="C:endoplasmic reticulum membrane"/>
    <property type="evidence" value="ECO:0007669"/>
    <property type="project" value="UniProtKB-SubCell"/>
</dbReference>
<sequence length="295" mass="34203">MVDVVLVIAVITLISIFLILIALLRPKLTSEKAPDVSAENQEAQPRVAAVRQNLDQDAARFIRARRSRGRHLRHHVEEDENDVDEDEEEDPLAEHIALPEGKIGVKKRKKLEMKAEKKMQRERDEEEREERKQRALLLEEQRKKEEEREKAEQAKQEEEEKLRKEELARKEHEEYLLLKESFSVEDSGFDQMQSENETQDLLKQFIDHIKKNKVVLMEDLAATFKLKTQEAIERLQSLQKSGQLSGVIDDRGKFIYVSREELESVSKFIRQRGRVSIAELVEASNTLINLTGGGS</sequence>
<name>T1IMN2_STRMM</name>
<dbReference type="STRING" id="126957.T1IMN2"/>
<keyword evidence="5" id="KW-0833">Ubl conjugation pathway</keyword>
<dbReference type="EnsemblMetazoa" id="SMAR002242-RA">
    <property type="protein sequence ID" value="SMAR002242-PA"/>
    <property type="gene ID" value="SMAR002242"/>
</dbReference>
<evidence type="ECO:0000256" key="5">
    <source>
        <dbReference type="ARBA" id="ARBA00022786"/>
    </source>
</evidence>
<feature type="region of interest" description="Disordered" evidence="11">
    <location>
        <begin position="68"/>
        <end position="95"/>
    </location>
</feature>
<comment type="similarity">
    <text evidence="2">Belongs to the DDRGK1 family.</text>
</comment>
<dbReference type="EMBL" id="JH431071">
    <property type="status" value="NOT_ANNOTATED_CDS"/>
    <property type="molecule type" value="Genomic_DNA"/>
</dbReference>
<dbReference type="eggNOG" id="KOG3054">
    <property type="taxonomic scope" value="Eukaryota"/>
</dbReference>
<proteinExistence type="inferred from homology"/>
<feature type="region of interest" description="Disordered" evidence="11">
    <location>
        <begin position="142"/>
        <end position="165"/>
    </location>
</feature>
<evidence type="ECO:0000256" key="6">
    <source>
        <dbReference type="ARBA" id="ARBA00022824"/>
    </source>
</evidence>
<evidence type="ECO:0000256" key="10">
    <source>
        <dbReference type="ARBA" id="ARBA00049687"/>
    </source>
</evidence>
<dbReference type="InterPro" id="IPR036390">
    <property type="entry name" value="WH_DNA-bd_sf"/>
</dbReference>
<evidence type="ECO:0000256" key="11">
    <source>
        <dbReference type="SAM" id="MobiDB-lite"/>
    </source>
</evidence>
<feature type="compositionally biased region" description="Basic and acidic residues" evidence="11">
    <location>
        <begin position="112"/>
        <end position="130"/>
    </location>
</feature>
<reference evidence="14" key="1">
    <citation type="submission" date="2011-05" db="EMBL/GenBank/DDBJ databases">
        <authorList>
            <person name="Richards S.R."/>
            <person name="Qu J."/>
            <person name="Jiang H."/>
            <person name="Jhangiani S.N."/>
            <person name="Agravi P."/>
            <person name="Goodspeed R."/>
            <person name="Gross S."/>
            <person name="Mandapat C."/>
            <person name="Jackson L."/>
            <person name="Mathew T."/>
            <person name="Pu L."/>
            <person name="Thornton R."/>
            <person name="Saada N."/>
            <person name="Wilczek-Boney K.B."/>
            <person name="Lee S."/>
            <person name="Kovar C."/>
            <person name="Wu Y."/>
            <person name="Scherer S.E."/>
            <person name="Worley K.C."/>
            <person name="Muzny D.M."/>
            <person name="Gibbs R."/>
        </authorList>
    </citation>
    <scope>NUCLEOTIDE SEQUENCE</scope>
    <source>
        <strain evidence="14">Brora</strain>
    </source>
</reference>
<feature type="compositionally biased region" description="Acidic residues" evidence="11">
    <location>
        <begin position="78"/>
        <end position="91"/>
    </location>
</feature>
<evidence type="ECO:0000256" key="12">
    <source>
        <dbReference type="SAM" id="Phobius"/>
    </source>
</evidence>
<keyword evidence="6" id="KW-0256">Endoplasmic reticulum</keyword>
<organism evidence="13 14">
    <name type="scientific">Strigamia maritima</name>
    <name type="common">European centipede</name>
    <name type="synonym">Geophilus maritimus</name>
    <dbReference type="NCBI Taxonomy" id="126957"/>
    <lineage>
        <taxon>Eukaryota</taxon>
        <taxon>Metazoa</taxon>
        <taxon>Ecdysozoa</taxon>
        <taxon>Arthropoda</taxon>
        <taxon>Myriapoda</taxon>
        <taxon>Chilopoda</taxon>
        <taxon>Pleurostigmophora</taxon>
        <taxon>Geophilomorpha</taxon>
        <taxon>Linotaeniidae</taxon>
        <taxon>Strigamia</taxon>
    </lineage>
</organism>
<evidence type="ECO:0000313" key="14">
    <source>
        <dbReference type="Proteomes" id="UP000014500"/>
    </source>
</evidence>
<comment type="subunit">
    <text evidence="10">Interacts with Atg9; the interaction is transient.</text>
</comment>
<dbReference type="SUPFAM" id="SSF46785">
    <property type="entry name" value="Winged helix' DNA-binding domain"/>
    <property type="match status" value="1"/>
</dbReference>
<dbReference type="HOGENOM" id="CLU_059562_1_0_1"/>
<keyword evidence="7 12" id="KW-1133">Transmembrane helix</keyword>
<evidence type="ECO:0000256" key="7">
    <source>
        <dbReference type="ARBA" id="ARBA00022989"/>
    </source>
</evidence>
<evidence type="ECO:0000256" key="4">
    <source>
        <dbReference type="ARBA" id="ARBA00022692"/>
    </source>
</evidence>
<evidence type="ECO:0000256" key="2">
    <source>
        <dbReference type="ARBA" id="ARBA00009829"/>
    </source>
</evidence>
<dbReference type="PANTHER" id="PTHR48176:SF1">
    <property type="entry name" value="DDRGK DOMAIN-CONTAINING PROTEIN 1"/>
    <property type="match status" value="1"/>
</dbReference>
<feature type="transmembrane region" description="Helical" evidence="12">
    <location>
        <begin position="6"/>
        <end position="24"/>
    </location>
</feature>
<dbReference type="InterPro" id="IPR036388">
    <property type="entry name" value="WH-like_DNA-bd_sf"/>
</dbReference>
<keyword evidence="14" id="KW-1185">Reference proteome</keyword>
<accession>T1IMN2</accession>
<dbReference type="InterPro" id="IPR019153">
    <property type="entry name" value="DDRGK_dom-contain"/>
</dbReference>
<dbReference type="OMA" id="VEHGNKV"/>
<evidence type="ECO:0000256" key="9">
    <source>
        <dbReference type="ARBA" id="ARBA00049608"/>
    </source>
</evidence>
<dbReference type="Pfam" id="PF09756">
    <property type="entry name" value="DDRGK"/>
    <property type="match status" value="1"/>
</dbReference>
<keyword evidence="4 12" id="KW-0812">Transmembrane</keyword>
<dbReference type="FunFam" id="1.10.10.10:FF:000143">
    <property type="entry name" value="DDRGK domain-containing protein 1"/>
    <property type="match status" value="1"/>
</dbReference>
<reference evidence="13" key="2">
    <citation type="submission" date="2015-02" db="UniProtKB">
        <authorList>
            <consortium name="EnsemblMetazoa"/>
        </authorList>
    </citation>
    <scope>IDENTIFICATION</scope>
</reference>
<protein>
    <recommendedName>
        <fullName evidence="3">DDRGK domain-containing protein 1</fullName>
    </recommendedName>
</protein>
<dbReference type="PANTHER" id="PTHR48176">
    <property type="entry name" value="DDRGK DOMAIN-CONTAINING PROTEIN 1"/>
    <property type="match status" value="1"/>
</dbReference>
<evidence type="ECO:0000256" key="1">
    <source>
        <dbReference type="ARBA" id="ARBA00004389"/>
    </source>
</evidence>
<dbReference type="InterPro" id="IPR050899">
    <property type="entry name" value="DDRGK_domain-containing"/>
</dbReference>
<evidence type="ECO:0000256" key="3">
    <source>
        <dbReference type="ARBA" id="ARBA00018218"/>
    </source>
</evidence>
<dbReference type="Gene3D" id="1.10.10.10">
    <property type="entry name" value="Winged helix-like DNA-binding domain superfamily/Winged helix DNA-binding domain"/>
    <property type="match status" value="1"/>
</dbReference>
<dbReference type="SMART" id="SM01128">
    <property type="entry name" value="DDRGK"/>
    <property type="match status" value="1"/>
</dbReference>
<dbReference type="GO" id="GO:0044389">
    <property type="term" value="F:ubiquitin-like protein ligase binding"/>
    <property type="evidence" value="ECO:0007669"/>
    <property type="project" value="TreeGrafter"/>
</dbReference>
<comment type="subcellular location">
    <subcellularLocation>
        <location evidence="1">Endoplasmic reticulum membrane</location>
        <topology evidence="1">Single-pass membrane protein</topology>
    </subcellularLocation>
</comment>